<accession>A0ABR3JUL2</accession>
<evidence type="ECO:0000256" key="1">
    <source>
        <dbReference type="SAM" id="MobiDB-lite"/>
    </source>
</evidence>
<proteinExistence type="predicted"/>
<keyword evidence="3" id="KW-1185">Reference proteome</keyword>
<evidence type="ECO:0000313" key="3">
    <source>
        <dbReference type="Proteomes" id="UP001556367"/>
    </source>
</evidence>
<evidence type="ECO:0000313" key="2">
    <source>
        <dbReference type="EMBL" id="KAL0959549.1"/>
    </source>
</evidence>
<gene>
    <name evidence="2" type="ORF">HGRIS_011263</name>
</gene>
<evidence type="ECO:0008006" key="4">
    <source>
        <dbReference type="Google" id="ProtNLM"/>
    </source>
</evidence>
<feature type="compositionally biased region" description="Polar residues" evidence="1">
    <location>
        <begin position="25"/>
        <end position="37"/>
    </location>
</feature>
<name>A0ABR3JUL2_9AGAR</name>
<reference evidence="3" key="1">
    <citation type="submission" date="2024-06" db="EMBL/GenBank/DDBJ databases">
        <title>Multi-omics analyses provide insights into the biosynthesis of the anticancer antibiotic pleurotin in Hohenbuehelia grisea.</title>
        <authorList>
            <person name="Weaver J.A."/>
            <person name="Alberti F."/>
        </authorList>
    </citation>
    <scope>NUCLEOTIDE SEQUENCE [LARGE SCALE GENOMIC DNA]</scope>
    <source>
        <strain evidence="3">T-177</strain>
    </source>
</reference>
<sequence length="122" mass="13273">MVYKVHVPVYHSLTDNLPQHPPLSSPSISMPGNQSPGMTKRGSGLSSSSDEDTLFNGSINPSKVSTLRPDAFEMFDDESPDVIPPIHPFRTLVLCFDGTGDQSVNSIICAYQEADISFFAQI</sequence>
<dbReference type="Proteomes" id="UP001556367">
    <property type="component" value="Unassembled WGS sequence"/>
</dbReference>
<comment type="caution">
    <text evidence="2">The sequence shown here is derived from an EMBL/GenBank/DDBJ whole genome shotgun (WGS) entry which is preliminary data.</text>
</comment>
<feature type="region of interest" description="Disordered" evidence="1">
    <location>
        <begin position="15"/>
        <end position="62"/>
    </location>
</feature>
<organism evidence="2 3">
    <name type="scientific">Hohenbuehelia grisea</name>
    <dbReference type="NCBI Taxonomy" id="104357"/>
    <lineage>
        <taxon>Eukaryota</taxon>
        <taxon>Fungi</taxon>
        <taxon>Dikarya</taxon>
        <taxon>Basidiomycota</taxon>
        <taxon>Agaricomycotina</taxon>
        <taxon>Agaricomycetes</taxon>
        <taxon>Agaricomycetidae</taxon>
        <taxon>Agaricales</taxon>
        <taxon>Pleurotineae</taxon>
        <taxon>Pleurotaceae</taxon>
        <taxon>Hohenbuehelia</taxon>
    </lineage>
</organism>
<dbReference type="EMBL" id="JASNQZ010000002">
    <property type="protein sequence ID" value="KAL0959549.1"/>
    <property type="molecule type" value="Genomic_DNA"/>
</dbReference>
<protein>
    <recommendedName>
        <fullName evidence="4">DUF2235 domain-containing protein</fullName>
    </recommendedName>
</protein>